<dbReference type="CDD" id="cd16442">
    <property type="entry name" value="BPL"/>
    <property type="match status" value="1"/>
</dbReference>
<dbReference type="PROSITE" id="PS51733">
    <property type="entry name" value="BPL_LPL_CATALYTIC"/>
    <property type="match status" value="1"/>
</dbReference>
<gene>
    <name evidence="3" type="ORF">BZG01_01855</name>
</gene>
<dbReference type="NCBIfam" id="TIGR00121">
    <property type="entry name" value="birA_ligase"/>
    <property type="match status" value="1"/>
</dbReference>
<reference evidence="3 4" key="1">
    <citation type="journal article" date="2017" name="Front. Microbiol.">
        <title>Labilibaculum manganireducens gen. nov., sp. nov. and Labilibaculum filiforme sp. nov., Novel Bacteroidetes Isolated from Subsurface Sediments of the Baltic Sea.</title>
        <authorList>
            <person name="Vandieken V."/>
            <person name="Marshall I.P."/>
            <person name="Niemann H."/>
            <person name="Engelen B."/>
            <person name="Cypionka H."/>
        </authorList>
    </citation>
    <scope>NUCLEOTIDE SEQUENCE [LARGE SCALE GENOMIC DNA]</scope>
    <source>
        <strain evidence="3 4">59.10-2M</strain>
    </source>
</reference>
<dbReference type="InterPro" id="IPR045864">
    <property type="entry name" value="aa-tRNA-synth_II/BPL/LPL"/>
</dbReference>
<feature type="domain" description="BPL/LPL catalytic" evidence="2">
    <location>
        <begin position="1"/>
        <end position="185"/>
    </location>
</feature>
<dbReference type="AlphaFoldDB" id="A0A2N3IFP8"/>
<dbReference type="EMBL" id="MVDE01000002">
    <property type="protein sequence ID" value="PKQ69073.1"/>
    <property type="molecule type" value="Genomic_DNA"/>
</dbReference>
<evidence type="ECO:0000313" key="3">
    <source>
        <dbReference type="EMBL" id="PKQ69073.1"/>
    </source>
</evidence>
<sequence>MNRCLFSPHLLIRKNEMHSTNDFALELIKTQKPSAGTVVLTLSQTKGRGQRANIWESEEGKNLTISIILTPEFLPIPHQFQISMVISLGVYDYLSGYLKNVSIKWPNDIYVGNEKIAGILIEHSIMGSALSHSICGLGLNINQLEFVSDAPNPTSLAICTNKEYNLDEELTKLLACIENRYFQLVDQKSDLLEKDYLQSMYWMSEMHRFSDENGAFEGQIVGITEYGQLRIKANGTERIYNFKEVNFIH</sequence>
<keyword evidence="1 3" id="KW-0436">Ligase</keyword>
<dbReference type="Gene3D" id="3.30.930.10">
    <property type="entry name" value="Bira Bifunctional Protein, Domain 2"/>
    <property type="match status" value="1"/>
</dbReference>
<evidence type="ECO:0000313" key="4">
    <source>
        <dbReference type="Proteomes" id="UP000233618"/>
    </source>
</evidence>
<name>A0A2N3IFP8_9BACT</name>
<dbReference type="PANTHER" id="PTHR12835:SF5">
    <property type="entry name" value="BIOTIN--PROTEIN LIGASE"/>
    <property type="match status" value="1"/>
</dbReference>
<dbReference type="InterPro" id="IPR004408">
    <property type="entry name" value="Biotin_CoA_COase_ligase"/>
</dbReference>
<dbReference type="SUPFAM" id="SSF55681">
    <property type="entry name" value="Class II aaRS and biotin synthetases"/>
    <property type="match status" value="1"/>
</dbReference>
<organism evidence="3 4">
    <name type="scientific">Labilibaculum manganireducens</name>
    <dbReference type="NCBI Taxonomy" id="1940525"/>
    <lineage>
        <taxon>Bacteria</taxon>
        <taxon>Pseudomonadati</taxon>
        <taxon>Bacteroidota</taxon>
        <taxon>Bacteroidia</taxon>
        <taxon>Marinilabiliales</taxon>
        <taxon>Marinifilaceae</taxon>
        <taxon>Labilibaculum</taxon>
    </lineage>
</organism>
<proteinExistence type="predicted"/>
<evidence type="ECO:0000256" key="1">
    <source>
        <dbReference type="ARBA" id="ARBA00022598"/>
    </source>
</evidence>
<dbReference type="PANTHER" id="PTHR12835">
    <property type="entry name" value="BIOTIN PROTEIN LIGASE"/>
    <property type="match status" value="1"/>
</dbReference>
<dbReference type="Pfam" id="PF03099">
    <property type="entry name" value="BPL_LplA_LipB"/>
    <property type="match status" value="1"/>
</dbReference>
<dbReference type="RefSeq" id="WP_101308128.1">
    <property type="nucleotide sequence ID" value="NZ_MVDE01000002.1"/>
</dbReference>
<dbReference type="GO" id="GO:0004077">
    <property type="term" value="F:biotin--[biotin carboxyl-carrier protein] ligase activity"/>
    <property type="evidence" value="ECO:0007669"/>
    <property type="project" value="InterPro"/>
</dbReference>
<accession>A0A2N3IFP8</accession>
<dbReference type="GO" id="GO:0005737">
    <property type="term" value="C:cytoplasm"/>
    <property type="evidence" value="ECO:0007669"/>
    <property type="project" value="TreeGrafter"/>
</dbReference>
<evidence type="ECO:0000259" key="2">
    <source>
        <dbReference type="PROSITE" id="PS51733"/>
    </source>
</evidence>
<comment type="caution">
    <text evidence="3">The sequence shown here is derived from an EMBL/GenBank/DDBJ whole genome shotgun (WGS) entry which is preliminary data.</text>
</comment>
<dbReference type="InterPro" id="IPR004143">
    <property type="entry name" value="BPL_LPL_catalytic"/>
</dbReference>
<dbReference type="Proteomes" id="UP000233618">
    <property type="component" value="Unassembled WGS sequence"/>
</dbReference>
<keyword evidence="4" id="KW-1185">Reference proteome</keyword>
<protein>
    <submittedName>
        <fullName evidence="3">Biotin--[acetyl-CoA-carboxylase] ligase</fullName>
    </submittedName>
</protein>